<protein>
    <submittedName>
        <fullName evidence="2">PpGpp synthetase/RelA/SpoT-type nucleotidyltransferase</fullName>
    </submittedName>
</protein>
<name>A0A7X6BBI4_9SPHN</name>
<dbReference type="PANTHER" id="PTHR41773">
    <property type="entry name" value="GTP PYROPHOSPHATASE-RELATED"/>
    <property type="match status" value="1"/>
</dbReference>
<keyword evidence="3" id="KW-1185">Reference proteome</keyword>
<dbReference type="SMART" id="SM00954">
    <property type="entry name" value="RelA_SpoT"/>
    <property type="match status" value="1"/>
</dbReference>
<gene>
    <name evidence="2" type="ORF">GGR89_000858</name>
</gene>
<dbReference type="Gene3D" id="3.30.460.10">
    <property type="entry name" value="Beta Polymerase, domain 2"/>
    <property type="match status" value="1"/>
</dbReference>
<dbReference type="GO" id="GO:0016740">
    <property type="term" value="F:transferase activity"/>
    <property type="evidence" value="ECO:0007669"/>
    <property type="project" value="UniProtKB-KW"/>
</dbReference>
<dbReference type="CDD" id="cd05399">
    <property type="entry name" value="NT_Rel-Spo_like"/>
    <property type="match status" value="1"/>
</dbReference>
<organism evidence="2 3">
    <name type="scientific">Sphingomonas trueperi</name>
    <dbReference type="NCBI Taxonomy" id="53317"/>
    <lineage>
        <taxon>Bacteria</taxon>
        <taxon>Pseudomonadati</taxon>
        <taxon>Pseudomonadota</taxon>
        <taxon>Alphaproteobacteria</taxon>
        <taxon>Sphingomonadales</taxon>
        <taxon>Sphingomonadaceae</taxon>
        <taxon>Sphingomonas</taxon>
    </lineage>
</organism>
<accession>A0A7X6BBI4</accession>
<feature type="domain" description="RelA/SpoT" evidence="1">
    <location>
        <begin position="44"/>
        <end position="172"/>
    </location>
</feature>
<sequence length="209" mass="24123">MTRFREIIGEYESRYKVLRGVASDLEVYLKSYLTGVQRVDRVAARAKSPERFAAKATKVYEDGSERYPNPFTEIQDQIGARITVFYLSDVAKVEAAIRKYFKFIEVKSKAPLSDYEFGYFGLHFIICMPDDLIPDDSEEIVPEFFELQIKTLFQHAWSEAHHDLGYKSIRGLMPEERRKIAFTAAQAWGADEMFDELAKSLVNDNEPIP</sequence>
<proteinExistence type="predicted"/>
<comment type="caution">
    <text evidence="2">The sequence shown here is derived from an EMBL/GenBank/DDBJ whole genome shotgun (WGS) entry which is preliminary data.</text>
</comment>
<evidence type="ECO:0000313" key="3">
    <source>
        <dbReference type="Proteomes" id="UP000531251"/>
    </source>
</evidence>
<dbReference type="Pfam" id="PF04607">
    <property type="entry name" value="RelA_SpoT"/>
    <property type="match status" value="1"/>
</dbReference>
<dbReference type="SUPFAM" id="SSF81301">
    <property type="entry name" value="Nucleotidyltransferase"/>
    <property type="match status" value="1"/>
</dbReference>
<dbReference type="GO" id="GO:0015969">
    <property type="term" value="P:guanosine tetraphosphate metabolic process"/>
    <property type="evidence" value="ECO:0007669"/>
    <property type="project" value="InterPro"/>
</dbReference>
<dbReference type="PANTHER" id="PTHR41773:SF1">
    <property type="entry name" value="RELA_SPOT DOMAIN-CONTAINING PROTEIN"/>
    <property type="match status" value="1"/>
</dbReference>
<dbReference type="EMBL" id="JAATJB010000002">
    <property type="protein sequence ID" value="NJB96558.1"/>
    <property type="molecule type" value="Genomic_DNA"/>
</dbReference>
<dbReference type="AlphaFoldDB" id="A0A7X6BBI4"/>
<evidence type="ECO:0000259" key="1">
    <source>
        <dbReference type="SMART" id="SM00954"/>
    </source>
</evidence>
<evidence type="ECO:0000313" key="2">
    <source>
        <dbReference type="EMBL" id="NJB96558.1"/>
    </source>
</evidence>
<dbReference type="InterPro" id="IPR043519">
    <property type="entry name" value="NT_sf"/>
</dbReference>
<dbReference type="InterPro" id="IPR007685">
    <property type="entry name" value="RelA_SpoT"/>
</dbReference>
<dbReference type="RefSeq" id="WP_125978215.1">
    <property type="nucleotide sequence ID" value="NZ_BAAADY010000025.1"/>
</dbReference>
<dbReference type="Proteomes" id="UP000531251">
    <property type="component" value="Unassembled WGS sequence"/>
</dbReference>
<keyword evidence="2" id="KW-0808">Transferase</keyword>
<reference evidence="2 3" key="1">
    <citation type="submission" date="2020-03" db="EMBL/GenBank/DDBJ databases">
        <title>Genomic Encyclopedia of Type Strains, Phase IV (KMG-IV): sequencing the most valuable type-strain genomes for metagenomic binning, comparative biology and taxonomic classification.</title>
        <authorList>
            <person name="Goeker M."/>
        </authorList>
    </citation>
    <scope>NUCLEOTIDE SEQUENCE [LARGE SCALE GENOMIC DNA]</scope>
    <source>
        <strain evidence="2 3">DSM 7225</strain>
    </source>
</reference>